<feature type="chain" id="PRO_5029633152" evidence="1">
    <location>
        <begin position="24"/>
        <end position="66"/>
    </location>
</feature>
<accession>A0A7I8ITP8</accession>
<dbReference type="Proteomes" id="UP001189122">
    <property type="component" value="Unassembled WGS sequence"/>
</dbReference>
<sequence>MEIVIRVLLYLLLSPHLMSTSYGLKCVEELAATVVGSPLFPRGTGLLGAGFCFFPTQGKERGAQKW</sequence>
<dbReference type="EMBL" id="CACRZD030000006">
    <property type="protein sequence ID" value="CAA6661344.1"/>
    <property type="molecule type" value="Genomic_DNA"/>
</dbReference>
<proteinExistence type="predicted"/>
<protein>
    <submittedName>
        <fullName evidence="2">Uncharacterized protein</fullName>
    </submittedName>
</protein>
<name>A0A7I8ITP8_SPIIN</name>
<reference evidence="2 3" key="1">
    <citation type="submission" date="2019-12" db="EMBL/GenBank/DDBJ databases">
        <authorList>
            <person name="Scholz U."/>
            <person name="Mascher M."/>
            <person name="Fiebig A."/>
        </authorList>
    </citation>
    <scope>NUCLEOTIDE SEQUENCE</scope>
</reference>
<evidence type="ECO:0000313" key="2">
    <source>
        <dbReference type="EMBL" id="CAA2621656.1"/>
    </source>
</evidence>
<feature type="signal peptide" evidence="1">
    <location>
        <begin position="1"/>
        <end position="23"/>
    </location>
</feature>
<evidence type="ECO:0000256" key="1">
    <source>
        <dbReference type="SAM" id="SignalP"/>
    </source>
</evidence>
<dbReference type="AlphaFoldDB" id="A0A7I8ITP8"/>
<keyword evidence="1" id="KW-0732">Signal</keyword>
<dbReference type="EMBL" id="LR743593">
    <property type="protein sequence ID" value="CAA2621656.1"/>
    <property type="molecule type" value="Genomic_DNA"/>
</dbReference>
<gene>
    <name evidence="2" type="ORF">SI7747_06007740</name>
</gene>
<organism evidence="2">
    <name type="scientific">Spirodela intermedia</name>
    <name type="common">Intermediate duckweed</name>
    <dbReference type="NCBI Taxonomy" id="51605"/>
    <lineage>
        <taxon>Eukaryota</taxon>
        <taxon>Viridiplantae</taxon>
        <taxon>Streptophyta</taxon>
        <taxon>Embryophyta</taxon>
        <taxon>Tracheophyta</taxon>
        <taxon>Spermatophyta</taxon>
        <taxon>Magnoliopsida</taxon>
        <taxon>Liliopsida</taxon>
        <taxon>Araceae</taxon>
        <taxon>Lemnoideae</taxon>
        <taxon>Spirodela</taxon>
    </lineage>
</organism>
<keyword evidence="3" id="KW-1185">Reference proteome</keyword>
<evidence type="ECO:0000313" key="3">
    <source>
        <dbReference type="Proteomes" id="UP001189122"/>
    </source>
</evidence>